<evidence type="ECO:0000313" key="2">
    <source>
        <dbReference type="Proteomes" id="UP000092444"/>
    </source>
</evidence>
<evidence type="ECO:0000313" key="1">
    <source>
        <dbReference type="EnsemblMetazoa" id="GMOY008482-PA"/>
    </source>
</evidence>
<dbReference type="STRING" id="37546.A0A1B0G586"/>
<proteinExistence type="predicted"/>
<dbReference type="AlphaFoldDB" id="A0A1B0G586"/>
<dbReference type="EnsemblMetazoa" id="GMOY008482-RA">
    <property type="protein sequence ID" value="GMOY008482-PA"/>
    <property type="gene ID" value="GMOY008482"/>
</dbReference>
<protein>
    <submittedName>
        <fullName evidence="1">Uncharacterized protein</fullName>
    </submittedName>
</protein>
<dbReference type="PhylomeDB" id="A0A1B0G586"/>
<reference evidence="1" key="1">
    <citation type="submission" date="2020-05" db="UniProtKB">
        <authorList>
            <consortium name="EnsemblMetazoa"/>
        </authorList>
    </citation>
    <scope>IDENTIFICATION</scope>
    <source>
        <strain evidence="1">Yale</strain>
    </source>
</reference>
<sequence length="719" mass="81740">ATYFANLTSVLIVYDSNYRLSTCNTYHAVNNFCLQELYLNAIQHAFDQQTQRGHVIGLQWIDIRSMNSTQYEEVILNAVNLVTEGFITVLTNTTAFLHARYSATRNARLRLKDKYYLFLCEHEDPVEFLGNELLQFYPHHLMVVPSSKNSNYEIKQNKADRIPNARNVVKQTSWSSGNATIKTTSIVTTTEGTSAFRNCKQCSVHRNFNFELWTQKYVGIAGNLDAQHLDTYVASERTFLKNTELYPDKLTKLQGRTLRMGSHTYLPYTSTNYVPPGMGNVDAIDSQAPNRTVSFIGSEAELIISFCQNYDCHLRVEPYGENAWGDVYDNGTGVGMFGGLFAQHIEFAIGSMYDWYHDLYEVSREIAASTIKLVTPGPALHRFASRICLGALLFATLTLENTYSGQLKSFLTAPLFTDPVDTIDKWTKTNWKWTAPSMEWIINIEHSDLVKDQILTQKFEMNDLDFLYNASFRDDYGLGIEGLFSGSFTFGKYITAPALEGKIVTKDALYYAWTVAAGVRGWPLIPLLNRHISNCFETGLYIHWEKEAAAQILDRPTHDILGKLAAGYKPSSPPQKLTVETATYFANLTSALIVYDSNYRLSTCNTYHAVNNFCLQELYLNAAQQAFDQRTQRGHVIGLQWIDIRSMNSTQYEEVILNAVNLVTEGFITVLTNTTAFLHARYSATRNARLRLKDKYYLFLCEHEDPVEFLGNELLLQCK</sequence>
<dbReference type="Proteomes" id="UP000092444">
    <property type="component" value="Unassembled WGS sequence"/>
</dbReference>
<name>A0A1B0G586_GLOMM</name>
<organism evidence="1 2">
    <name type="scientific">Glossina morsitans morsitans</name>
    <name type="common">Savannah tsetse fly</name>
    <dbReference type="NCBI Taxonomy" id="37546"/>
    <lineage>
        <taxon>Eukaryota</taxon>
        <taxon>Metazoa</taxon>
        <taxon>Ecdysozoa</taxon>
        <taxon>Arthropoda</taxon>
        <taxon>Hexapoda</taxon>
        <taxon>Insecta</taxon>
        <taxon>Pterygota</taxon>
        <taxon>Neoptera</taxon>
        <taxon>Endopterygota</taxon>
        <taxon>Diptera</taxon>
        <taxon>Brachycera</taxon>
        <taxon>Muscomorpha</taxon>
        <taxon>Hippoboscoidea</taxon>
        <taxon>Glossinidae</taxon>
        <taxon>Glossina</taxon>
    </lineage>
</organism>
<dbReference type="SUPFAM" id="SSF53850">
    <property type="entry name" value="Periplasmic binding protein-like II"/>
    <property type="match status" value="1"/>
</dbReference>
<accession>A0A1B0G586</accession>
<keyword evidence="2" id="KW-1185">Reference proteome</keyword>
<dbReference type="VEuPathDB" id="VectorBase:GMOY008482"/>
<dbReference type="EMBL" id="CCAG010003454">
    <property type="status" value="NOT_ANNOTATED_CDS"/>
    <property type="molecule type" value="Genomic_DNA"/>
</dbReference>